<evidence type="ECO:0000313" key="3">
    <source>
        <dbReference type="Proteomes" id="UP000251577"/>
    </source>
</evidence>
<dbReference type="InterPro" id="IPR050834">
    <property type="entry name" value="Glycosyltransf_2"/>
</dbReference>
<sequence length="287" mass="31440">MSQFQPHICVVIPVLNDAPLLRTCLHALAKQTLPADRIIVVDNGSTDNIREVTEAAIHRGLPLSVIQEPKKGIPFAAACGYDAALRLAAGPVPAHCPSGPSSSFLGTPPTQRLIILRCDADSIPAPTWIERHCRTLQAQAERGSRRIIAVTGAPQFPTRPGWVGRAIGAAYIGSYQLSCGSALGHPALYGSNFAMDGALWAQARERVHLSKWVHDDYDLSFQVLPGQTIAMDWGSAMPVSWRAAVTPRRVARQVVQTFVTLGYNWRVENPGERLRSRMRERGRIESR</sequence>
<evidence type="ECO:0000313" key="2">
    <source>
        <dbReference type="EMBL" id="RAV32230.1"/>
    </source>
</evidence>
<dbReference type="InterPro" id="IPR001173">
    <property type="entry name" value="Glyco_trans_2-like"/>
</dbReference>
<keyword evidence="2" id="KW-0808">Transferase</keyword>
<name>A0A364V6E9_9CORY</name>
<dbReference type="CDD" id="cd00761">
    <property type="entry name" value="Glyco_tranf_GTA_type"/>
    <property type="match status" value="1"/>
</dbReference>
<dbReference type="Gene3D" id="3.90.550.10">
    <property type="entry name" value="Spore Coat Polysaccharide Biosynthesis Protein SpsA, Chain A"/>
    <property type="match status" value="1"/>
</dbReference>
<protein>
    <submittedName>
        <fullName evidence="2">Glycosyltransferase</fullName>
    </submittedName>
</protein>
<dbReference type="RefSeq" id="WP_113630593.1">
    <property type="nucleotide sequence ID" value="NZ_QHCV01000032.1"/>
</dbReference>
<dbReference type="EMBL" id="QHCV01000032">
    <property type="protein sequence ID" value="RAV32230.1"/>
    <property type="molecule type" value="Genomic_DNA"/>
</dbReference>
<evidence type="ECO:0000259" key="1">
    <source>
        <dbReference type="Pfam" id="PF00535"/>
    </source>
</evidence>
<accession>A0A364V6E9</accession>
<feature type="domain" description="Glycosyltransferase 2-like" evidence="1">
    <location>
        <begin position="9"/>
        <end position="76"/>
    </location>
</feature>
<keyword evidence="3" id="KW-1185">Reference proteome</keyword>
<dbReference type="GO" id="GO:0016740">
    <property type="term" value="F:transferase activity"/>
    <property type="evidence" value="ECO:0007669"/>
    <property type="project" value="UniProtKB-KW"/>
</dbReference>
<dbReference type="PANTHER" id="PTHR43685:SF2">
    <property type="entry name" value="GLYCOSYLTRANSFERASE 2-LIKE DOMAIN-CONTAINING PROTEIN"/>
    <property type="match status" value="1"/>
</dbReference>
<dbReference type="PANTHER" id="PTHR43685">
    <property type="entry name" value="GLYCOSYLTRANSFERASE"/>
    <property type="match status" value="1"/>
</dbReference>
<organism evidence="2 3">
    <name type="scientific">Corynebacterium heidelbergense</name>
    <dbReference type="NCBI Taxonomy" id="2055947"/>
    <lineage>
        <taxon>Bacteria</taxon>
        <taxon>Bacillati</taxon>
        <taxon>Actinomycetota</taxon>
        <taxon>Actinomycetes</taxon>
        <taxon>Mycobacteriales</taxon>
        <taxon>Corynebacteriaceae</taxon>
        <taxon>Corynebacterium</taxon>
    </lineage>
</organism>
<dbReference type="Pfam" id="PF00535">
    <property type="entry name" value="Glycos_transf_2"/>
    <property type="match status" value="1"/>
</dbReference>
<dbReference type="SUPFAM" id="SSF53448">
    <property type="entry name" value="Nucleotide-diphospho-sugar transferases"/>
    <property type="match status" value="1"/>
</dbReference>
<reference evidence="2 3" key="1">
    <citation type="journal article" date="2018" name="Syst. Appl. Microbiol.">
        <title>Corynebacterium heidelbergense sp. nov., isolated from the preen glands of Egyptian geese (Alopochen aegyptiacus).</title>
        <authorList>
            <person name="Braun M.S."/>
            <person name="Wang E."/>
            <person name="Zimmermann S."/>
            <person name="Wink M."/>
        </authorList>
    </citation>
    <scope>NUCLEOTIDE SEQUENCE [LARGE SCALE GENOMIC DNA]</scope>
    <source>
        <strain evidence="2 3">647</strain>
    </source>
</reference>
<dbReference type="Proteomes" id="UP000251577">
    <property type="component" value="Unassembled WGS sequence"/>
</dbReference>
<comment type="caution">
    <text evidence="2">The sequence shown here is derived from an EMBL/GenBank/DDBJ whole genome shotgun (WGS) entry which is preliminary data.</text>
</comment>
<dbReference type="AlphaFoldDB" id="A0A364V6E9"/>
<gene>
    <name evidence="2" type="ORF">DLJ54_04340</name>
</gene>
<proteinExistence type="predicted"/>
<dbReference type="InterPro" id="IPR029044">
    <property type="entry name" value="Nucleotide-diphossugar_trans"/>
</dbReference>